<dbReference type="PANTHER" id="PTHR44329">
    <property type="entry name" value="SERINE/THREONINE-PROTEIN KINASE TNNI3K-RELATED"/>
    <property type="match status" value="1"/>
</dbReference>
<organism evidence="2 3">
    <name type="scientific">Parasitella parasitica</name>
    <dbReference type="NCBI Taxonomy" id="35722"/>
    <lineage>
        <taxon>Eukaryota</taxon>
        <taxon>Fungi</taxon>
        <taxon>Fungi incertae sedis</taxon>
        <taxon>Mucoromycota</taxon>
        <taxon>Mucoromycotina</taxon>
        <taxon>Mucoromycetes</taxon>
        <taxon>Mucorales</taxon>
        <taxon>Mucorineae</taxon>
        <taxon>Mucoraceae</taxon>
        <taxon>Parasitella</taxon>
    </lineage>
</organism>
<dbReference type="Pfam" id="PF00069">
    <property type="entry name" value="Pkinase"/>
    <property type="match status" value="1"/>
</dbReference>
<dbReference type="InterPro" id="IPR051681">
    <property type="entry name" value="Ser/Thr_Kinases-Pseudokinases"/>
</dbReference>
<dbReference type="OrthoDB" id="2213591at2759"/>
<feature type="domain" description="Protein kinase" evidence="1">
    <location>
        <begin position="1"/>
        <end position="240"/>
    </location>
</feature>
<dbReference type="PROSITE" id="PS50011">
    <property type="entry name" value="PROTEIN_KINASE_DOM"/>
    <property type="match status" value="1"/>
</dbReference>
<dbReference type="SUPFAM" id="SSF56112">
    <property type="entry name" value="Protein kinase-like (PK-like)"/>
    <property type="match status" value="1"/>
</dbReference>
<dbReference type="InterPro" id="IPR000719">
    <property type="entry name" value="Prot_kinase_dom"/>
</dbReference>
<dbReference type="AlphaFoldDB" id="A0A0B7MYX2"/>
<gene>
    <name evidence="2" type="primary">PARPA_01418.1 scaffold 1359</name>
</gene>
<protein>
    <recommendedName>
        <fullName evidence="1">Protein kinase domain-containing protein</fullName>
    </recommendedName>
</protein>
<name>A0A0B7MYX2_9FUNG</name>
<dbReference type="Proteomes" id="UP000054107">
    <property type="component" value="Unassembled WGS sequence"/>
</dbReference>
<dbReference type="STRING" id="35722.A0A0B7MYX2"/>
<keyword evidence="3" id="KW-1185">Reference proteome</keyword>
<evidence type="ECO:0000259" key="1">
    <source>
        <dbReference type="PROSITE" id="PS50011"/>
    </source>
</evidence>
<sequence length="373" mass="42353">MYGYCSKSGHCCGFHPNGLNMASRCNQAEWAKCTYIAADCRGRRLSLSCPEEVVGITATKSKQNRTRLAFVSIVADATLEQLIPQVDQWTLQKTYHTALLVSSSVRDFHQQGRVHPNLQPRNIMVFRPNSASLIDDWPCFPLSSRYGRYPYIAPEVCHEHAHIDQQCNIYSLGIILWQLATGVIFPSSVLVSPTVYAIDEIKHMDPAYSMVVMRCLSPVRKTQQRPTADQVCDALTRILMAEMACPQSLVPHSTYIRERQTKLVKYLASAPNKQDLQNLLYGSSMSKRMMLQVVVSLERHHLYWHPASVASTTKKEHLRPPSAEEIDSFYPAKGHKKKYKWKRSYRVDHGKDDSACSNIYGVDLPDLMQIGYV</sequence>
<dbReference type="InterPro" id="IPR011009">
    <property type="entry name" value="Kinase-like_dom_sf"/>
</dbReference>
<proteinExistence type="predicted"/>
<evidence type="ECO:0000313" key="3">
    <source>
        <dbReference type="Proteomes" id="UP000054107"/>
    </source>
</evidence>
<dbReference type="Gene3D" id="1.10.510.10">
    <property type="entry name" value="Transferase(Phosphotransferase) domain 1"/>
    <property type="match status" value="1"/>
</dbReference>
<dbReference type="GO" id="GO:0004674">
    <property type="term" value="F:protein serine/threonine kinase activity"/>
    <property type="evidence" value="ECO:0007669"/>
    <property type="project" value="TreeGrafter"/>
</dbReference>
<accession>A0A0B7MYX2</accession>
<reference evidence="2 3" key="1">
    <citation type="submission" date="2014-09" db="EMBL/GenBank/DDBJ databases">
        <authorList>
            <person name="Ellenberger Sabrina"/>
        </authorList>
    </citation>
    <scope>NUCLEOTIDE SEQUENCE [LARGE SCALE GENOMIC DNA]</scope>
    <source>
        <strain evidence="2 3">CBS 412.66</strain>
    </source>
</reference>
<evidence type="ECO:0000313" key="2">
    <source>
        <dbReference type="EMBL" id="CEP08109.1"/>
    </source>
</evidence>
<dbReference type="GO" id="GO:0005524">
    <property type="term" value="F:ATP binding"/>
    <property type="evidence" value="ECO:0007669"/>
    <property type="project" value="InterPro"/>
</dbReference>
<dbReference type="EMBL" id="LN719426">
    <property type="protein sequence ID" value="CEP08109.1"/>
    <property type="molecule type" value="Genomic_DNA"/>
</dbReference>